<dbReference type="RefSeq" id="WP_047860277.1">
    <property type="nucleotide sequence ID" value="NZ_CP011509.1"/>
</dbReference>
<feature type="region of interest" description="Disordered" evidence="1">
    <location>
        <begin position="466"/>
        <end position="490"/>
    </location>
</feature>
<protein>
    <submittedName>
        <fullName evidence="2">SdeA</fullName>
    </submittedName>
</protein>
<evidence type="ECO:0000313" key="2">
    <source>
        <dbReference type="EMBL" id="AKJ07178.1"/>
    </source>
</evidence>
<dbReference type="EMBL" id="CP011509">
    <property type="protein sequence ID" value="AKJ07178.1"/>
    <property type="molecule type" value="Genomic_DNA"/>
</dbReference>
<evidence type="ECO:0000313" key="4">
    <source>
        <dbReference type="Proteomes" id="UP000035579"/>
    </source>
</evidence>
<dbReference type="Proteomes" id="UP000035579">
    <property type="component" value="Chromosome"/>
</dbReference>
<accession>A0AAC8QGP8</accession>
<dbReference type="KEGG" id="age:AA314_08804"/>
<keyword evidence="5" id="KW-1185">Reference proteome</keyword>
<evidence type="ECO:0000256" key="1">
    <source>
        <dbReference type="SAM" id="MobiDB-lite"/>
    </source>
</evidence>
<evidence type="ECO:0000313" key="5">
    <source>
        <dbReference type="Proteomes" id="UP000256345"/>
    </source>
</evidence>
<name>A0AAC8QGP8_9BACT</name>
<dbReference type="PROSITE" id="PS51257">
    <property type="entry name" value="PROKAR_LIPOPROTEIN"/>
    <property type="match status" value="1"/>
</dbReference>
<reference evidence="3 5" key="2">
    <citation type="submission" date="2018-08" db="EMBL/GenBank/DDBJ databases">
        <title>Genomic Encyclopedia of Archaeal and Bacterial Type Strains, Phase II (KMG-II): from individual species to whole genera.</title>
        <authorList>
            <person name="Goeker M."/>
        </authorList>
    </citation>
    <scope>NUCLEOTIDE SEQUENCE [LARGE SCALE GENOMIC DNA]</scope>
    <source>
        <strain evidence="3 5">DSM 2261</strain>
    </source>
</reference>
<dbReference type="SUPFAM" id="SSF159501">
    <property type="entry name" value="EreA/ChaN-like"/>
    <property type="match status" value="1"/>
</dbReference>
<proteinExistence type="predicted"/>
<evidence type="ECO:0000313" key="3">
    <source>
        <dbReference type="EMBL" id="REG26590.1"/>
    </source>
</evidence>
<dbReference type="Proteomes" id="UP000256345">
    <property type="component" value="Unassembled WGS sequence"/>
</dbReference>
<reference evidence="2 4" key="1">
    <citation type="submission" date="2015-05" db="EMBL/GenBank/DDBJ databases">
        <title>Genome assembly of Archangium gephyra DSM 2261.</title>
        <authorList>
            <person name="Sharma G."/>
            <person name="Subramanian S."/>
        </authorList>
    </citation>
    <scope>NUCLEOTIDE SEQUENCE [LARGE SCALE GENOMIC DNA]</scope>
    <source>
        <strain evidence="2 4">DSM 2261</strain>
    </source>
</reference>
<gene>
    <name evidence="2" type="ORF">AA314_08804</name>
    <name evidence="3" type="ORF">ATI61_111139</name>
</gene>
<dbReference type="AlphaFoldDB" id="A0AAC8QGP8"/>
<dbReference type="EMBL" id="QUMU01000011">
    <property type="protein sequence ID" value="REG26590.1"/>
    <property type="molecule type" value="Genomic_DNA"/>
</dbReference>
<sequence length="490" mass="53814">MRSVRLVSMGLMLLLAGCATGPRGSGIPDEEALYDVPLEELWPPVRQFFTDNHLSFREDRGNFVLETEWREEFGGSKVSGFWHRYLVLGKRETPTRGKLWIIRVTRSAHRTLATAGDELDWGVNRTVGQEPGAAEASGWSMEDQAEFQDRPIGENAIVVGSAQGSRDLVMEWKVFHAVAPQLARKAPDAKKETEVAKAETPEVKAPVLAVECGQPIIGLSPQATPGGVMLLGELHGTQEVPRFLAQGACQTASSGTPVTVGLELPVENQQRVATFIRSTGSEDDWLKLMEAPFWRNPYQDGRSSEAMANLLEQLRQLRAQGLDVDAFVFDHPGLKGQAHEDAMAATVLSRVRQEPGRFFLVVSGNIHPRTRQGLPWDASYRPMGLLLSGQLKHVVALDMAYDSGSAWICSVEGGTQLDCGVRPARGKDNGDRFFVHRFDRPNEAGYHGIFYVGSVTASLPAVRRGLGRPGSRDNSLQPLVEPEDTLASRQ</sequence>
<organism evidence="2 4">
    <name type="scientific">Archangium gephyra</name>
    <dbReference type="NCBI Taxonomy" id="48"/>
    <lineage>
        <taxon>Bacteria</taxon>
        <taxon>Pseudomonadati</taxon>
        <taxon>Myxococcota</taxon>
        <taxon>Myxococcia</taxon>
        <taxon>Myxococcales</taxon>
        <taxon>Cystobacterineae</taxon>
        <taxon>Archangiaceae</taxon>
        <taxon>Archangium</taxon>
    </lineage>
</organism>